<dbReference type="AlphaFoldDB" id="W5SBR5"/>
<sequence length="42" mass="4587">MRKRISVIMTLFLVLASCSSGQVVEDPKLVYLTSIANLGKGF</sequence>
<keyword evidence="2" id="KW-0614">Plasmid</keyword>
<proteinExistence type="predicted"/>
<protein>
    <submittedName>
        <fullName evidence="2">Variable outer membrane protein</fullName>
    </submittedName>
</protein>
<evidence type="ECO:0000313" key="2">
    <source>
        <dbReference type="EMBL" id="AHH04372.1"/>
    </source>
</evidence>
<dbReference type="PROSITE" id="PS51257">
    <property type="entry name" value="PROKAR_LIPOPROTEIN"/>
    <property type="match status" value="1"/>
</dbReference>
<accession>W5SBR5</accession>
<organism evidence="2">
    <name type="scientific">Borrelia nietonii YOR</name>
    <dbReference type="NCBI Taxonomy" id="1293576"/>
    <lineage>
        <taxon>Bacteria</taxon>
        <taxon>Pseudomonadati</taxon>
        <taxon>Spirochaetota</taxon>
        <taxon>Spirochaetia</taxon>
        <taxon>Spirochaetales</taxon>
        <taxon>Borreliaceae</taxon>
        <taxon>Borrelia</taxon>
        <taxon>Borrelia nietonii</taxon>
    </lineage>
</organism>
<geneLocation type="plasmid" evidence="2">
    <name>unnamed</name>
</geneLocation>
<gene>
    <name evidence="2" type="ORF">BHY_1421</name>
</gene>
<name>W5SBR5_9SPIR</name>
<feature type="signal peptide" evidence="1">
    <location>
        <begin position="1"/>
        <end position="21"/>
    </location>
</feature>
<dbReference type="EMBL" id="CP004179">
    <property type="protein sequence ID" value="AHH04372.1"/>
    <property type="molecule type" value="Genomic_DNA"/>
</dbReference>
<reference evidence="2" key="1">
    <citation type="submission" date="2013-02" db="EMBL/GenBank/DDBJ databases">
        <title>Comparative genomics of Borrelia species.</title>
        <authorList>
            <person name="Schwan T.G."/>
            <person name="Raffel S.J."/>
            <person name="Porcella S.F."/>
        </authorList>
    </citation>
    <scope>NUCLEOTIDE SEQUENCE</scope>
    <source>
        <strain evidence="2">YOR</strain>
        <plasmid evidence="2">unnamed</plasmid>
    </source>
</reference>
<dbReference type="HOGENOM" id="CLU_3230479_0_0_12"/>
<feature type="chain" id="PRO_5004871496" evidence="1">
    <location>
        <begin position="22"/>
        <end position="42"/>
    </location>
</feature>
<evidence type="ECO:0000256" key="1">
    <source>
        <dbReference type="SAM" id="SignalP"/>
    </source>
</evidence>
<keyword evidence="1" id="KW-0732">Signal</keyword>